<sequence length="755" mass="84896">MDGGKVDECLKGNSLDCNAVSKDCILPSEDANVRAEYSSTNHDETSKKCVENDKGENYTPKRKSTTMDKCSDITATLVDDDYCNLIERPPCHNVETSRSSKRIRLSSNVDQPTSKSTDEKPCAINMEDSGRPQQKSLYLSLKSDIEKLCEILRLPDNVKTVVGKILEYIMNNHLICAEPPATMLHAFQLSVCSNAASLLKHKFDIEASLVLAKKHLNFDCKKYDVHQNLTMKLLWEKFLLVKEKSNVTGSPEAFESSNRVHSNSLIIPYVESTETYVSRIINESRNRKNQWRKLLEMQLENKNNLKKDFETKEVDLAKRYKIELGAYQKYYVMTKEKLEDYKAEYYKRLAELKRQHDVRLQAFETKKLEARQKFRESWTLDEVLETTGELSREEAVRLSNTVKSTTDYLQEKAITLNSSSTNQKSEAGLDRVVSSRPCISISSSDEESECQIIDNVVVNKSTTLDHQEVVRKTMTENTTLSRMTSVSRPVNLIEPQEQVHLKPLLYVESRPSPVIILPSNQSNHVSIVTEPIEKMQQKLPSSRFSSQDALSRRSRLNCEKEMKKIQAKFQEEQQKSRMLHLQDAGFNPMLHQPLIQQNAICTSLDTSSTSRGRATATSQKSFTSAGSHTMALSPPLHTSYGPSTFLPASYVNGILHCMPSHTATRNLQAGVEIRTPAPHLYVSSTIIPSSSVSGVPQGTPSHSAVPYGLPSCPAAPSNSPASSFSHHHYLSGLPDQCRCQLSLRLVHIGGMDNRT</sequence>
<keyword evidence="5" id="KW-1185">Reference proteome</keyword>
<dbReference type="GO" id="GO:0031507">
    <property type="term" value="P:heterochromatin formation"/>
    <property type="evidence" value="ECO:0007669"/>
    <property type="project" value="InterPro"/>
</dbReference>
<gene>
    <name evidence="4" type="ORF">TSUD_364990</name>
</gene>
<feature type="coiled-coil region" evidence="1">
    <location>
        <begin position="288"/>
        <end position="355"/>
    </location>
</feature>
<feature type="region of interest" description="Disordered" evidence="2">
    <location>
        <begin position="606"/>
        <end position="628"/>
    </location>
</feature>
<dbReference type="AlphaFoldDB" id="A0A2Z6MUA6"/>
<accession>A0A2Z6MUA6</accession>
<evidence type="ECO:0000259" key="3">
    <source>
        <dbReference type="Pfam" id="PF25029"/>
    </source>
</evidence>
<dbReference type="PANTHER" id="PTHR35116">
    <property type="entry name" value="HELICASE PROTEIN MOM1"/>
    <property type="match status" value="1"/>
</dbReference>
<dbReference type="InterPro" id="IPR056882">
    <property type="entry name" value="MOM1_dom"/>
</dbReference>
<evidence type="ECO:0000256" key="2">
    <source>
        <dbReference type="SAM" id="MobiDB-lite"/>
    </source>
</evidence>
<feature type="compositionally biased region" description="Basic and acidic residues" evidence="2">
    <location>
        <begin position="41"/>
        <end position="56"/>
    </location>
</feature>
<feature type="region of interest" description="Disordered" evidence="2">
    <location>
        <begin position="96"/>
        <end position="127"/>
    </location>
</feature>
<keyword evidence="1" id="KW-0175">Coiled coil</keyword>
<feature type="domain" description="MOM1 alpha-helical" evidence="3">
    <location>
        <begin position="133"/>
        <end position="256"/>
    </location>
</feature>
<dbReference type="PANTHER" id="PTHR35116:SF2">
    <property type="entry name" value="ATP-DEPENDENT HELICASE FAMILY PROTEIN-RELATED"/>
    <property type="match status" value="1"/>
</dbReference>
<feature type="region of interest" description="Disordered" evidence="2">
    <location>
        <begin position="36"/>
        <end position="65"/>
    </location>
</feature>
<feature type="compositionally biased region" description="Low complexity" evidence="2">
    <location>
        <begin position="606"/>
        <end position="618"/>
    </location>
</feature>
<protein>
    <recommendedName>
        <fullName evidence="3">MOM1 alpha-helical domain-containing protein</fullName>
    </recommendedName>
</protein>
<evidence type="ECO:0000313" key="4">
    <source>
        <dbReference type="EMBL" id="GAU33373.1"/>
    </source>
</evidence>
<dbReference type="Proteomes" id="UP000242715">
    <property type="component" value="Unassembled WGS sequence"/>
</dbReference>
<feature type="compositionally biased region" description="Polar residues" evidence="2">
    <location>
        <begin position="105"/>
        <end position="115"/>
    </location>
</feature>
<organism evidence="4 5">
    <name type="scientific">Trifolium subterraneum</name>
    <name type="common">Subterranean clover</name>
    <dbReference type="NCBI Taxonomy" id="3900"/>
    <lineage>
        <taxon>Eukaryota</taxon>
        <taxon>Viridiplantae</taxon>
        <taxon>Streptophyta</taxon>
        <taxon>Embryophyta</taxon>
        <taxon>Tracheophyta</taxon>
        <taxon>Spermatophyta</taxon>
        <taxon>Magnoliopsida</taxon>
        <taxon>eudicotyledons</taxon>
        <taxon>Gunneridae</taxon>
        <taxon>Pentapetalae</taxon>
        <taxon>rosids</taxon>
        <taxon>fabids</taxon>
        <taxon>Fabales</taxon>
        <taxon>Fabaceae</taxon>
        <taxon>Papilionoideae</taxon>
        <taxon>50 kb inversion clade</taxon>
        <taxon>NPAAA clade</taxon>
        <taxon>Hologalegina</taxon>
        <taxon>IRL clade</taxon>
        <taxon>Trifolieae</taxon>
        <taxon>Trifolium</taxon>
    </lineage>
</organism>
<dbReference type="Pfam" id="PF25029">
    <property type="entry name" value="MOM1"/>
    <property type="match status" value="1"/>
</dbReference>
<reference evidence="5" key="1">
    <citation type="journal article" date="2017" name="Front. Plant Sci.">
        <title>Climate Clever Clovers: New Paradigm to Reduce the Environmental Footprint of Ruminants by Breeding Low Methanogenic Forages Utilizing Haplotype Variation.</title>
        <authorList>
            <person name="Kaur P."/>
            <person name="Appels R."/>
            <person name="Bayer P.E."/>
            <person name="Keeble-Gagnere G."/>
            <person name="Wang J."/>
            <person name="Hirakawa H."/>
            <person name="Shirasawa K."/>
            <person name="Vercoe P."/>
            <person name="Stefanova K."/>
            <person name="Durmic Z."/>
            <person name="Nichols P."/>
            <person name="Revell C."/>
            <person name="Isobe S.N."/>
            <person name="Edwards D."/>
            <person name="Erskine W."/>
        </authorList>
    </citation>
    <scope>NUCLEOTIDE SEQUENCE [LARGE SCALE GENOMIC DNA]</scope>
    <source>
        <strain evidence="5">cv. Daliak</strain>
    </source>
</reference>
<dbReference type="InterPro" id="IPR039322">
    <property type="entry name" value="MOM1"/>
</dbReference>
<evidence type="ECO:0000313" key="5">
    <source>
        <dbReference type="Proteomes" id="UP000242715"/>
    </source>
</evidence>
<name>A0A2Z6MUA6_TRISU</name>
<dbReference type="EMBL" id="DF973523">
    <property type="protein sequence ID" value="GAU33373.1"/>
    <property type="molecule type" value="Genomic_DNA"/>
</dbReference>
<evidence type="ECO:0000256" key="1">
    <source>
        <dbReference type="SAM" id="Coils"/>
    </source>
</evidence>
<proteinExistence type="predicted"/>
<dbReference type="OrthoDB" id="1414316at2759"/>